<organism evidence="1 2">
    <name type="scientific">Portunus trituberculatus</name>
    <name type="common">Swimming crab</name>
    <name type="synonym">Neptunus trituberculatus</name>
    <dbReference type="NCBI Taxonomy" id="210409"/>
    <lineage>
        <taxon>Eukaryota</taxon>
        <taxon>Metazoa</taxon>
        <taxon>Ecdysozoa</taxon>
        <taxon>Arthropoda</taxon>
        <taxon>Crustacea</taxon>
        <taxon>Multicrustacea</taxon>
        <taxon>Malacostraca</taxon>
        <taxon>Eumalacostraca</taxon>
        <taxon>Eucarida</taxon>
        <taxon>Decapoda</taxon>
        <taxon>Pleocyemata</taxon>
        <taxon>Brachyura</taxon>
        <taxon>Eubrachyura</taxon>
        <taxon>Portunoidea</taxon>
        <taxon>Portunidae</taxon>
        <taxon>Portuninae</taxon>
        <taxon>Portunus</taxon>
    </lineage>
</organism>
<proteinExistence type="predicted"/>
<accession>A0A5B7JG34</accession>
<evidence type="ECO:0000313" key="2">
    <source>
        <dbReference type="Proteomes" id="UP000324222"/>
    </source>
</evidence>
<dbReference type="EMBL" id="VSRR010103292">
    <property type="protein sequence ID" value="MPC95720.1"/>
    <property type="molecule type" value="Genomic_DNA"/>
</dbReference>
<keyword evidence="2" id="KW-1185">Reference proteome</keyword>
<sequence length="74" mass="8169">MAPGYFDRPCLMSRRQKNDLSADLDASHSPSLPHCLTASLSPTPGVLYQRDGDVRDYILKHLCAPSPLLLPDFS</sequence>
<reference evidence="1 2" key="1">
    <citation type="submission" date="2019-05" db="EMBL/GenBank/DDBJ databases">
        <title>Another draft genome of Portunus trituberculatus and its Hox gene families provides insights of decapod evolution.</title>
        <authorList>
            <person name="Jeong J.-H."/>
            <person name="Song I."/>
            <person name="Kim S."/>
            <person name="Choi T."/>
            <person name="Kim D."/>
            <person name="Ryu S."/>
            <person name="Kim W."/>
        </authorList>
    </citation>
    <scope>NUCLEOTIDE SEQUENCE [LARGE SCALE GENOMIC DNA]</scope>
    <source>
        <tissue evidence="1">Muscle</tissue>
    </source>
</reference>
<name>A0A5B7JG34_PORTR</name>
<comment type="caution">
    <text evidence="1">The sequence shown here is derived from an EMBL/GenBank/DDBJ whole genome shotgun (WGS) entry which is preliminary data.</text>
</comment>
<evidence type="ECO:0000313" key="1">
    <source>
        <dbReference type="EMBL" id="MPC95720.1"/>
    </source>
</evidence>
<protein>
    <submittedName>
        <fullName evidence="1">Uncharacterized protein</fullName>
    </submittedName>
</protein>
<gene>
    <name evidence="1" type="ORF">E2C01_090944</name>
</gene>
<dbReference type="Proteomes" id="UP000324222">
    <property type="component" value="Unassembled WGS sequence"/>
</dbReference>
<dbReference type="AlphaFoldDB" id="A0A5B7JG34"/>